<name>A0AAD7SJU6_9TELE</name>
<evidence type="ECO:0000256" key="5">
    <source>
        <dbReference type="ARBA" id="ARBA00023125"/>
    </source>
</evidence>
<comment type="subcellular location">
    <subcellularLocation>
        <location evidence="1">Nucleus</location>
    </subcellularLocation>
</comment>
<keyword evidence="5" id="KW-0238">DNA-binding</keyword>
<comment type="caution">
    <text evidence="9">The sequence shown here is derived from an EMBL/GenBank/DDBJ whole genome shotgun (WGS) entry which is preliminary data.</text>
</comment>
<keyword evidence="3" id="KW-0221">Differentiation</keyword>
<dbReference type="GO" id="GO:0030154">
    <property type="term" value="P:cell differentiation"/>
    <property type="evidence" value="ECO:0007669"/>
    <property type="project" value="UniProtKB-KW"/>
</dbReference>
<dbReference type="GO" id="GO:0007283">
    <property type="term" value="P:spermatogenesis"/>
    <property type="evidence" value="ECO:0007669"/>
    <property type="project" value="InterPro"/>
</dbReference>
<evidence type="ECO:0000256" key="8">
    <source>
        <dbReference type="SAM" id="MobiDB-lite"/>
    </source>
</evidence>
<accession>A0AAD7SJU6</accession>
<protein>
    <submittedName>
        <fullName evidence="9">Uncharacterized protein</fullName>
    </submittedName>
</protein>
<keyword evidence="7" id="KW-0539">Nucleus</keyword>
<evidence type="ECO:0000256" key="4">
    <source>
        <dbReference type="ARBA" id="ARBA00023015"/>
    </source>
</evidence>
<evidence type="ECO:0000256" key="7">
    <source>
        <dbReference type="ARBA" id="ARBA00023242"/>
    </source>
</evidence>
<keyword evidence="10" id="KW-1185">Reference proteome</keyword>
<dbReference type="GO" id="GO:0005634">
    <property type="term" value="C:nucleus"/>
    <property type="evidence" value="ECO:0007669"/>
    <property type="project" value="UniProtKB-SubCell"/>
</dbReference>
<proteinExistence type="predicted"/>
<sequence>MEAQSEEKVPGDAASSLPAIHTVHTTSADPQMDVEYTAKTPSPTVAAKDQDLIITRNFSFSYQQDAGPAKRRIRICCNELNILVPFCNRHTDKAFLKYIKEIYGNSLKMEFQNTFCGKTGKHIKLTEVDEQFSSQRETVNPPCIVPADHS</sequence>
<dbReference type="EMBL" id="JAINUG010000055">
    <property type="protein sequence ID" value="KAJ8403936.1"/>
    <property type="molecule type" value="Genomic_DNA"/>
</dbReference>
<evidence type="ECO:0000256" key="2">
    <source>
        <dbReference type="ARBA" id="ARBA00022473"/>
    </source>
</evidence>
<dbReference type="GO" id="GO:0000981">
    <property type="term" value="F:DNA-binding transcription factor activity, RNA polymerase II-specific"/>
    <property type="evidence" value="ECO:0007669"/>
    <property type="project" value="TreeGrafter"/>
</dbReference>
<gene>
    <name evidence="9" type="ORF">AAFF_G00342860</name>
</gene>
<evidence type="ECO:0000256" key="1">
    <source>
        <dbReference type="ARBA" id="ARBA00004123"/>
    </source>
</evidence>
<feature type="compositionally biased region" description="Basic and acidic residues" evidence="8">
    <location>
        <begin position="1"/>
        <end position="10"/>
    </location>
</feature>
<evidence type="ECO:0000313" key="10">
    <source>
        <dbReference type="Proteomes" id="UP001221898"/>
    </source>
</evidence>
<evidence type="ECO:0000256" key="6">
    <source>
        <dbReference type="ARBA" id="ARBA00023163"/>
    </source>
</evidence>
<dbReference type="PANTHER" id="PTHR15402:SF2">
    <property type="entry name" value="TRANSCRIPTION FACTOR LIKE 5"/>
    <property type="match status" value="1"/>
</dbReference>
<dbReference type="Proteomes" id="UP001221898">
    <property type="component" value="Unassembled WGS sequence"/>
</dbReference>
<dbReference type="GO" id="GO:0000978">
    <property type="term" value="F:RNA polymerase II cis-regulatory region sequence-specific DNA binding"/>
    <property type="evidence" value="ECO:0007669"/>
    <property type="project" value="TreeGrafter"/>
</dbReference>
<organism evidence="9 10">
    <name type="scientific">Aldrovandia affinis</name>
    <dbReference type="NCBI Taxonomy" id="143900"/>
    <lineage>
        <taxon>Eukaryota</taxon>
        <taxon>Metazoa</taxon>
        <taxon>Chordata</taxon>
        <taxon>Craniata</taxon>
        <taxon>Vertebrata</taxon>
        <taxon>Euteleostomi</taxon>
        <taxon>Actinopterygii</taxon>
        <taxon>Neopterygii</taxon>
        <taxon>Teleostei</taxon>
        <taxon>Notacanthiformes</taxon>
        <taxon>Halosauridae</taxon>
        <taxon>Aldrovandia</taxon>
    </lineage>
</organism>
<dbReference type="AlphaFoldDB" id="A0AAD7SJU6"/>
<keyword evidence="2" id="KW-0217">Developmental protein</keyword>
<evidence type="ECO:0000256" key="3">
    <source>
        <dbReference type="ARBA" id="ARBA00022782"/>
    </source>
</evidence>
<dbReference type="PANTHER" id="PTHR15402">
    <property type="entry name" value="TRANSCRIPTION FACTOR-LIKE 5 PROTEIN"/>
    <property type="match status" value="1"/>
</dbReference>
<keyword evidence="4" id="KW-0805">Transcription regulation</keyword>
<evidence type="ECO:0000313" key="9">
    <source>
        <dbReference type="EMBL" id="KAJ8403936.1"/>
    </source>
</evidence>
<feature type="region of interest" description="Disordered" evidence="8">
    <location>
        <begin position="1"/>
        <end position="20"/>
    </location>
</feature>
<reference evidence="9" key="1">
    <citation type="journal article" date="2023" name="Science">
        <title>Genome structures resolve the early diversification of teleost fishes.</title>
        <authorList>
            <person name="Parey E."/>
            <person name="Louis A."/>
            <person name="Montfort J."/>
            <person name="Bouchez O."/>
            <person name="Roques C."/>
            <person name="Iampietro C."/>
            <person name="Lluch J."/>
            <person name="Castinel A."/>
            <person name="Donnadieu C."/>
            <person name="Desvignes T."/>
            <person name="Floi Bucao C."/>
            <person name="Jouanno E."/>
            <person name="Wen M."/>
            <person name="Mejri S."/>
            <person name="Dirks R."/>
            <person name="Jansen H."/>
            <person name="Henkel C."/>
            <person name="Chen W.J."/>
            <person name="Zahm M."/>
            <person name="Cabau C."/>
            <person name="Klopp C."/>
            <person name="Thompson A.W."/>
            <person name="Robinson-Rechavi M."/>
            <person name="Braasch I."/>
            <person name="Lecointre G."/>
            <person name="Bobe J."/>
            <person name="Postlethwait J.H."/>
            <person name="Berthelot C."/>
            <person name="Roest Crollius H."/>
            <person name="Guiguen Y."/>
        </authorList>
    </citation>
    <scope>NUCLEOTIDE SEQUENCE</scope>
    <source>
        <strain evidence="9">NC1722</strain>
    </source>
</reference>
<dbReference type="InterPro" id="IPR039583">
    <property type="entry name" value="TCFL5/SOLH1/2"/>
</dbReference>
<keyword evidence="6" id="KW-0804">Transcription</keyword>